<dbReference type="PRINTS" id="PR00131">
    <property type="entry name" value="GLHYDRLASE1"/>
</dbReference>
<evidence type="ECO:0000256" key="3">
    <source>
        <dbReference type="ARBA" id="ARBA00023295"/>
    </source>
</evidence>
<gene>
    <name evidence="5" type="ORF">FPE_LOCUS8303</name>
</gene>
<dbReference type="Gene3D" id="3.20.20.80">
    <property type="entry name" value="Glycosidases"/>
    <property type="match status" value="2"/>
</dbReference>
<dbReference type="InterPro" id="IPR017853">
    <property type="entry name" value="GH"/>
</dbReference>
<dbReference type="Pfam" id="PF00232">
    <property type="entry name" value="Glyco_hydro_1"/>
    <property type="match status" value="2"/>
</dbReference>
<dbReference type="PANTHER" id="PTHR10353:SF137">
    <property type="entry name" value="MYROSINASE 3-RELATED"/>
    <property type="match status" value="1"/>
</dbReference>
<dbReference type="GO" id="GO:0008422">
    <property type="term" value="F:beta-glucosidase activity"/>
    <property type="evidence" value="ECO:0007669"/>
    <property type="project" value="TreeGrafter"/>
</dbReference>
<evidence type="ECO:0000313" key="5">
    <source>
        <dbReference type="EMBL" id="CAI9760873.1"/>
    </source>
</evidence>
<dbReference type="PANTHER" id="PTHR10353">
    <property type="entry name" value="GLYCOSYL HYDROLASE"/>
    <property type="match status" value="1"/>
</dbReference>
<evidence type="ECO:0000256" key="4">
    <source>
        <dbReference type="RuleBase" id="RU003690"/>
    </source>
</evidence>
<keyword evidence="3" id="KW-0326">Glycosidase</keyword>
<protein>
    <submittedName>
        <fullName evidence="5">Uncharacterized protein</fullName>
    </submittedName>
</protein>
<dbReference type="Proteomes" id="UP000834106">
    <property type="component" value="Chromosome 5"/>
</dbReference>
<evidence type="ECO:0000256" key="1">
    <source>
        <dbReference type="ARBA" id="ARBA00010838"/>
    </source>
</evidence>
<organism evidence="5 6">
    <name type="scientific">Fraxinus pennsylvanica</name>
    <dbReference type="NCBI Taxonomy" id="56036"/>
    <lineage>
        <taxon>Eukaryota</taxon>
        <taxon>Viridiplantae</taxon>
        <taxon>Streptophyta</taxon>
        <taxon>Embryophyta</taxon>
        <taxon>Tracheophyta</taxon>
        <taxon>Spermatophyta</taxon>
        <taxon>Magnoliopsida</taxon>
        <taxon>eudicotyledons</taxon>
        <taxon>Gunneridae</taxon>
        <taxon>Pentapetalae</taxon>
        <taxon>asterids</taxon>
        <taxon>lamiids</taxon>
        <taxon>Lamiales</taxon>
        <taxon>Oleaceae</taxon>
        <taxon>Oleeae</taxon>
        <taxon>Fraxinus</taxon>
    </lineage>
</organism>
<proteinExistence type="inferred from homology"/>
<dbReference type="SUPFAM" id="SSF51197">
    <property type="entry name" value="Clavaminate synthase-like"/>
    <property type="match status" value="1"/>
</dbReference>
<evidence type="ECO:0000313" key="6">
    <source>
        <dbReference type="Proteomes" id="UP000834106"/>
    </source>
</evidence>
<dbReference type="EMBL" id="OU503040">
    <property type="protein sequence ID" value="CAI9760873.1"/>
    <property type="molecule type" value="Genomic_DNA"/>
</dbReference>
<evidence type="ECO:0000256" key="2">
    <source>
        <dbReference type="ARBA" id="ARBA00022801"/>
    </source>
</evidence>
<dbReference type="GO" id="GO:0005975">
    <property type="term" value="P:carbohydrate metabolic process"/>
    <property type="evidence" value="ECO:0007669"/>
    <property type="project" value="InterPro"/>
</dbReference>
<dbReference type="SUPFAM" id="SSF51445">
    <property type="entry name" value="(Trans)glycosidases"/>
    <property type="match status" value="1"/>
</dbReference>
<dbReference type="InterPro" id="IPR001360">
    <property type="entry name" value="Glyco_hydro_1"/>
</dbReference>
<accession>A0AAD2DQK5</accession>
<name>A0AAD2DQK5_9LAMI</name>
<keyword evidence="6" id="KW-1185">Reference proteome</keyword>
<dbReference type="AlphaFoldDB" id="A0AAD2DQK5"/>
<reference evidence="5" key="1">
    <citation type="submission" date="2023-05" db="EMBL/GenBank/DDBJ databases">
        <authorList>
            <person name="Huff M."/>
        </authorList>
    </citation>
    <scope>NUCLEOTIDE SEQUENCE</scope>
</reference>
<sequence length="220" mass="25815">MLLCNLTYIVPHLEDEYTKTMQEFAAQLEKLAEHLLDLFCENLGLEKGYLKKGSYDFLGINYYTTHYATNSPKTPGAIPSYNNDHEVQTSTERNGTPIGEQAGSRWLYIVPEGLYKLLVHLKERYNNPNIYITENGKFTASCWTYGVRVKAYYLWSMFDNFEWADGYSVRFGIIHVDFENNQLKRFPKSSAIWWTNFLNVKKVKKQVKNKKQDKKLFLLF</sequence>
<comment type="similarity">
    <text evidence="1 4">Belongs to the glycosyl hydrolase 1 family.</text>
</comment>
<keyword evidence="2" id="KW-0378">Hydrolase</keyword>